<dbReference type="AlphaFoldDB" id="V6EZ91"/>
<dbReference type="Gene3D" id="3.30.360.10">
    <property type="entry name" value="Dihydrodipicolinate Reductase, domain 2"/>
    <property type="match status" value="1"/>
</dbReference>
<proteinExistence type="predicted"/>
<dbReference type="STRING" id="1430440.MGMSRv2__0131"/>
<gene>
    <name evidence="3" type="ordered locus">MGMSRv2__0131</name>
</gene>
<dbReference type="PANTHER" id="PTHR43377:SF1">
    <property type="entry name" value="BILIVERDIN REDUCTASE A"/>
    <property type="match status" value="1"/>
</dbReference>
<dbReference type="SUPFAM" id="SSF55347">
    <property type="entry name" value="Glyceraldehyde-3-phosphate dehydrogenase-like, C-terminal domain"/>
    <property type="match status" value="1"/>
</dbReference>
<feature type="domain" description="Gfo/Idh/MocA-like oxidoreductase N-terminal" evidence="1">
    <location>
        <begin position="2"/>
        <end position="112"/>
    </location>
</feature>
<dbReference type="EMBL" id="HG794546">
    <property type="protein sequence ID" value="CDK97346.1"/>
    <property type="molecule type" value="Genomic_DNA"/>
</dbReference>
<dbReference type="PROSITE" id="PS00065">
    <property type="entry name" value="D_2_HYDROXYACID_DH_1"/>
    <property type="match status" value="1"/>
</dbReference>
<dbReference type="InterPro" id="IPR055170">
    <property type="entry name" value="GFO_IDH_MocA-like_dom"/>
</dbReference>
<dbReference type="Proteomes" id="UP000018922">
    <property type="component" value="Chromosome I"/>
</dbReference>
<reference evidence="3 4" key="1">
    <citation type="journal article" date="2014" name="Genome Announc.">
        <title>Complete genome sequence of Magnetospirillum gryphiswaldense MSR-1.</title>
        <authorList>
            <person name="Wang X."/>
            <person name="Wang Q."/>
            <person name="Zhang W."/>
            <person name="Wang Y."/>
            <person name="Li L."/>
            <person name="Wen T."/>
            <person name="Zhang T."/>
            <person name="Zhang Y."/>
            <person name="Xu J."/>
            <person name="Hu J."/>
            <person name="Li S."/>
            <person name="Liu L."/>
            <person name="Liu J."/>
            <person name="Jiang W."/>
            <person name="Tian J."/>
            <person name="Li Y."/>
            <person name="Schuler D."/>
            <person name="Wang L."/>
            <person name="Li J."/>
        </authorList>
    </citation>
    <scope>NUCLEOTIDE SEQUENCE [LARGE SCALE GENOMIC DNA]</scope>
    <source>
        <strain evidence="4">DSM 6361 / JCM 21280 / NBRC 15271 / MSR-1</strain>
    </source>
</reference>
<dbReference type="KEGG" id="mgy:MGMSRv2__0131"/>
<sequence>MIAVLGLGSIGLRHAGNALALGQQVIGFDPLPERRDLLAAKGGMVTADRDAAIQAARAVVIASPSERHLDDLTACIQARRHVMVEKPLAHGNHGLSQVLDQAEAAGLTVMVAMMLRLNPVTLRARAILDQHLLGQVLWGRFIAALYLPDWRPGQDWTQGYANDPKTGGALFDYIHEIDLAAHLLGPARVLACVAGHSHSIGMEAEDMADVVLGHAGHVHSSIHVDYITRPRQRFGEIAGTKGLLRLDLDNRRLEWRGTDGQIIEDTTFPGTYADDYLTEMATFVAATDGTAPPPCSGRDALAVLDCLISARTQAGLPA</sequence>
<dbReference type="InterPro" id="IPR000683">
    <property type="entry name" value="Gfo/Idh/MocA-like_OxRdtase_N"/>
</dbReference>
<dbReference type="Gene3D" id="3.40.50.720">
    <property type="entry name" value="NAD(P)-binding Rossmann-like Domain"/>
    <property type="match status" value="1"/>
</dbReference>
<dbReference type="Pfam" id="PF01408">
    <property type="entry name" value="GFO_IDH_MocA"/>
    <property type="match status" value="1"/>
</dbReference>
<dbReference type="SUPFAM" id="SSF51735">
    <property type="entry name" value="NAD(P)-binding Rossmann-fold domains"/>
    <property type="match status" value="1"/>
</dbReference>
<dbReference type="GO" id="GO:0000166">
    <property type="term" value="F:nucleotide binding"/>
    <property type="evidence" value="ECO:0007669"/>
    <property type="project" value="InterPro"/>
</dbReference>
<dbReference type="Pfam" id="PF22725">
    <property type="entry name" value="GFO_IDH_MocA_C3"/>
    <property type="match status" value="1"/>
</dbReference>
<dbReference type="eggNOG" id="COG0673">
    <property type="taxonomic scope" value="Bacteria"/>
</dbReference>
<organism evidence="3 4">
    <name type="scientific">Magnetospirillum gryphiswaldense (strain DSM 6361 / JCM 21280 / NBRC 15271 / MSR-1)</name>
    <dbReference type="NCBI Taxonomy" id="431944"/>
    <lineage>
        <taxon>Bacteria</taxon>
        <taxon>Pseudomonadati</taxon>
        <taxon>Pseudomonadota</taxon>
        <taxon>Alphaproteobacteria</taxon>
        <taxon>Rhodospirillales</taxon>
        <taxon>Rhodospirillaceae</taxon>
        <taxon>Magnetospirillum</taxon>
    </lineage>
</organism>
<dbReference type="EC" id="1.-.-.-" evidence="3"/>
<dbReference type="PANTHER" id="PTHR43377">
    <property type="entry name" value="BILIVERDIN REDUCTASE A"/>
    <property type="match status" value="1"/>
</dbReference>
<dbReference type="InterPro" id="IPR051450">
    <property type="entry name" value="Gfo/Idh/MocA_Oxidoreductases"/>
</dbReference>
<keyword evidence="4" id="KW-1185">Reference proteome</keyword>
<protein>
    <submittedName>
        <fullName evidence="3">Oxidoreductase domain protein</fullName>
        <ecNumber evidence="3">1.-.-.-</ecNumber>
    </submittedName>
</protein>
<dbReference type="InterPro" id="IPR029752">
    <property type="entry name" value="D-isomer_DH_CS1"/>
</dbReference>
<evidence type="ECO:0000259" key="1">
    <source>
        <dbReference type="Pfam" id="PF01408"/>
    </source>
</evidence>
<dbReference type="InterPro" id="IPR036291">
    <property type="entry name" value="NAD(P)-bd_dom_sf"/>
</dbReference>
<keyword evidence="3" id="KW-0560">Oxidoreductase</keyword>
<accession>V6EZ91</accession>
<evidence type="ECO:0000313" key="4">
    <source>
        <dbReference type="Proteomes" id="UP000018922"/>
    </source>
</evidence>
<dbReference type="GO" id="GO:0016616">
    <property type="term" value="F:oxidoreductase activity, acting on the CH-OH group of donors, NAD or NADP as acceptor"/>
    <property type="evidence" value="ECO:0007669"/>
    <property type="project" value="UniProtKB-ARBA"/>
</dbReference>
<evidence type="ECO:0000259" key="2">
    <source>
        <dbReference type="Pfam" id="PF22725"/>
    </source>
</evidence>
<feature type="domain" description="GFO/IDH/MocA-like oxidoreductase" evidence="2">
    <location>
        <begin position="122"/>
        <end position="244"/>
    </location>
</feature>
<name>V6EZ91_MAGGM</name>
<dbReference type="HOGENOM" id="CLU_023194_10_1_5"/>
<evidence type="ECO:0000313" key="3">
    <source>
        <dbReference type="EMBL" id="CDK97346.1"/>
    </source>
</evidence>